<comment type="caution">
    <text evidence="1">The sequence shown here is derived from an EMBL/GenBank/DDBJ whole genome shotgun (WGS) entry which is preliminary data.</text>
</comment>
<evidence type="ECO:0000313" key="2">
    <source>
        <dbReference type="Proteomes" id="UP000753256"/>
    </source>
</evidence>
<gene>
    <name evidence="1" type="ORF">K8V70_02420</name>
</gene>
<dbReference type="AlphaFoldDB" id="A0A921LSY3"/>
<name>A0A921LSY3_9ACTN</name>
<organism evidence="1 2">
    <name type="scientific">Enorma phocaeensis</name>
    <dbReference type="NCBI Taxonomy" id="1871019"/>
    <lineage>
        <taxon>Bacteria</taxon>
        <taxon>Bacillati</taxon>
        <taxon>Actinomycetota</taxon>
        <taxon>Coriobacteriia</taxon>
        <taxon>Coriobacteriales</taxon>
        <taxon>Coriobacteriaceae</taxon>
        <taxon>Enorma</taxon>
    </lineage>
</organism>
<dbReference type="RefSeq" id="WP_273189027.1">
    <property type="nucleotide sequence ID" value="NZ_DYUZ01000009.1"/>
</dbReference>
<dbReference type="Proteomes" id="UP000753256">
    <property type="component" value="Unassembled WGS sequence"/>
</dbReference>
<reference evidence="1" key="1">
    <citation type="journal article" date="2021" name="PeerJ">
        <title>Extensive microbial diversity within the chicken gut microbiome revealed by metagenomics and culture.</title>
        <authorList>
            <person name="Gilroy R."/>
            <person name="Ravi A."/>
            <person name="Getino M."/>
            <person name="Pursley I."/>
            <person name="Horton D.L."/>
            <person name="Alikhan N.F."/>
            <person name="Baker D."/>
            <person name="Gharbi K."/>
            <person name="Hall N."/>
            <person name="Watson M."/>
            <person name="Adriaenssens E.M."/>
            <person name="Foster-Nyarko E."/>
            <person name="Jarju S."/>
            <person name="Secka A."/>
            <person name="Antonio M."/>
            <person name="Oren A."/>
            <person name="Chaudhuri R.R."/>
            <person name="La Ragione R."/>
            <person name="Hildebrand F."/>
            <person name="Pallen M.J."/>
        </authorList>
    </citation>
    <scope>NUCLEOTIDE SEQUENCE</scope>
    <source>
        <strain evidence="1">ChiHjej13B12-9602</strain>
    </source>
</reference>
<accession>A0A921LSY3</accession>
<proteinExistence type="predicted"/>
<evidence type="ECO:0000313" key="1">
    <source>
        <dbReference type="EMBL" id="HJG36707.1"/>
    </source>
</evidence>
<protein>
    <submittedName>
        <fullName evidence="1">Uncharacterized protein</fullName>
    </submittedName>
</protein>
<reference evidence="1" key="2">
    <citation type="submission" date="2021-09" db="EMBL/GenBank/DDBJ databases">
        <authorList>
            <person name="Gilroy R."/>
        </authorList>
    </citation>
    <scope>NUCLEOTIDE SEQUENCE</scope>
    <source>
        <strain evidence="1">ChiHjej13B12-9602</strain>
    </source>
</reference>
<sequence>MNDGNGMTNQLAGDREDASISLDDLLEELCWEDLDPEPVSDERSQWMIEAESKRRAEEAARLERRRPFHDQVLADVFAFARIPLAHLMGCDESAPERSRAYFQTLLELYSREVWSSKPETIGEALRMIEETYYDLEEYQPTLMEAPDDGRPITIPWERPYYRVPDKGHADLTSDQCESTCYGPNTYAGRPDAEERAAEYKAVLARTMPLFTELMATLIDVLKRYDTTLHAKSSGHGSTCLGEEPLDYEPPIELPAAARADVLDYFERMGMSDDEAKTALRLLAELPYSEINDAIWTFYDDEEIYGVSRTAYEIDLAGGEQGDFVEIELDRHEILDTFYNLACDCTTTIKTTGGILRPAGPSSIAGCVRDLVARGRTAEERRALLAIGTFNFLTQPFTLVQEYRMPR</sequence>
<dbReference type="EMBL" id="DYUZ01000009">
    <property type="protein sequence ID" value="HJG36707.1"/>
    <property type="molecule type" value="Genomic_DNA"/>
</dbReference>